<dbReference type="Proteomes" id="UP001195914">
    <property type="component" value="Unassembled WGS sequence"/>
</dbReference>
<evidence type="ECO:0000313" key="3">
    <source>
        <dbReference type="Proteomes" id="UP001195914"/>
    </source>
</evidence>
<dbReference type="NCBIfam" id="TIGR02251">
    <property type="entry name" value="HIF-SF_euk"/>
    <property type="match status" value="1"/>
</dbReference>
<dbReference type="InterPro" id="IPR004274">
    <property type="entry name" value="FCP1_dom"/>
</dbReference>
<comment type="caution">
    <text evidence="2">The sequence shown here is derived from an EMBL/GenBank/DDBJ whole genome shotgun (WGS) entry which is preliminary data.</text>
</comment>
<proteinExistence type="predicted"/>
<dbReference type="Pfam" id="PF03031">
    <property type="entry name" value="NIF"/>
    <property type="match status" value="1"/>
</dbReference>
<evidence type="ECO:0000259" key="1">
    <source>
        <dbReference type="PROSITE" id="PS50969"/>
    </source>
</evidence>
<keyword evidence="3" id="KW-1185">Reference proteome</keyword>
<reference evidence="2" key="1">
    <citation type="journal article" date="2014" name="Nucleic Acids Res.">
        <title>The evolutionary dynamics of variant antigen genes in Babesia reveal a history of genomic innovation underlying host-parasite interaction.</title>
        <authorList>
            <person name="Jackson A.P."/>
            <person name="Otto T.D."/>
            <person name="Darby A."/>
            <person name="Ramaprasad A."/>
            <person name="Xia D."/>
            <person name="Echaide I.E."/>
            <person name="Farber M."/>
            <person name="Gahlot S."/>
            <person name="Gamble J."/>
            <person name="Gupta D."/>
            <person name="Gupta Y."/>
            <person name="Jackson L."/>
            <person name="Malandrin L."/>
            <person name="Malas T.B."/>
            <person name="Moussa E."/>
            <person name="Nair M."/>
            <person name="Reid A.J."/>
            <person name="Sanders M."/>
            <person name="Sharma J."/>
            <person name="Tracey A."/>
            <person name="Quail M.A."/>
            <person name="Weir W."/>
            <person name="Wastling J.M."/>
            <person name="Hall N."/>
            <person name="Willadsen P."/>
            <person name="Lingelbach K."/>
            <person name="Shiels B."/>
            <person name="Tait A."/>
            <person name="Berriman M."/>
            <person name="Allred D.R."/>
            <person name="Pain A."/>
        </authorList>
    </citation>
    <scope>NUCLEOTIDE SEQUENCE</scope>
    <source>
        <strain evidence="2">1802A</strain>
    </source>
</reference>
<dbReference type="SUPFAM" id="SSF56784">
    <property type="entry name" value="HAD-like"/>
    <property type="match status" value="1"/>
</dbReference>
<dbReference type="PANTHER" id="PTHR12210">
    <property type="entry name" value="DULLARD PROTEIN PHOSPHATASE"/>
    <property type="match status" value="1"/>
</dbReference>
<dbReference type="InterPro" id="IPR036412">
    <property type="entry name" value="HAD-like_sf"/>
</dbReference>
<gene>
    <name evidence="2" type="ORF">X943_002965</name>
</gene>
<dbReference type="GO" id="GO:0016791">
    <property type="term" value="F:phosphatase activity"/>
    <property type="evidence" value="ECO:0007669"/>
    <property type="project" value="InterPro"/>
</dbReference>
<dbReference type="CDD" id="cd07521">
    <property type="entry name" value="HAD_FCP1-like"/>
    <property type="match status" value="1"/>
</dbReference>
<dbReference type="FunFam" id="3.40.50.1000:FF:000093">
    <property type="entry name" value="NLI interacting factor-like phosphatase family protein"/>
    <property type="match status" value="1"/>
</dbReference>
<organism evidence="2 3">
    <name type="scientific">Babesia divergens</name>
    <dbReference type="NCBI Taxonomy" id="32595"/>
    <lineage>
        <taxon>Eukaryota</taxon>
        <taxon>Sar</taxon>
        <taxon>Alveolata</taxon>
        <taxon>Apicomplexa</taxon>
        <taxon>Aconoidasida</taxon>
        <taxon>Piroplasmida</taxon>
        <taxon>Babesiidae</taxon>
        <taxon>Babesia</taxon>
    </lineage>
</organism>
<protein>
    <submittedName>
        <fullName evidence="2">Dullard-like phosphatase domain containing protein</fullName>
    </submittedName>
</protein>
<dbReference type="InterPro" id="IPR023214">
    <property type="entry name" value="HAD_sf"/>
</dbReference>
<dbReference type="SMART" id="SM00577">
    <property type="entry name" value="CPDc"/>
    <property type="match status" value="1"/>
</dbReference>
<reference evidence="2" key="2">
    <citation type="submission" date="2021-05" db="EMBL/GenBank/DDBJ databases">
        <authorList>
            <person name="Pain A."/>
        </authorList>
    </citation>
    <scope>NUCLEOTIDE SEQUENCE</scope>
    <source>
        <strain evidence="2">1802A</strain>
    </source>
</reference>
<name>A0AAD9LEF2_BABDI</name>
<dbReference type="Gene3D" id="3.40.50.1000">
    <property type="entry name" value="HAD superfamily/HAD-like"/>
    <property type="match status" value="1"/>
</dbReference>
<feature type="domain" description="FCP1 homology" evidence="1">
    <location>
        <begin position="88"/>
        <end position="246"/>
    </location>
</feature>
<accession>A0AAD9LEF2</accession>
<dbReference type="InterPro" id="IPR011948">
    <property type="entry name" value="Dullard_phosphatase"/>
</dbReference>
<dbReference type="EMBL" id="JAHBMH010000073">
    <property type="protein sequence ID" value="KAK1933275.1"/>
    <property type="molecule type" value="Genomic_DNA"/>
</dbReference>
<dbReference type="PROSITE" id="PS50969">
    <property type="entry name" value="FCP1"/>
    <property type="match status" value="1"/>
</dbReference>
<sequence>MNCESALNGLGDSSMTLKASRRDCLRRMLTSFRFLSGIQRLKLPISRCCKLLDACGSHEALSDRSWIGPLGGDASFATRSTSSSEEHDARRKKTLVLDLDETLVHSSFEDTGKHDIAVEIHGDPHNKLVYVNMRPFAREFIAATSLMFEVAIFTAATPDYANPVIDALDGEKRIKTRLFRNYCTSWNGCFIKDLEIFDRELKDIIIIDNSPFSYYLHPNNAIPITSWHDNKCDRELLQLLPFLRMLSTVNDVVPILSERYPSNEIDSDIARRNTSFE</sequence>
<dbReference type="AlphaFoldDB" id="A0AAD9LEF2"/>
<dbReference type="InterPro" id="IPR050365">
    <property type="entry name" value="TIM50"/>
</dbReference>
<evidence type="ECO:0000313" key="2">
    <source>
        <dbReference type="EMBL" id="KAK1933275.1"/>
    </source>
</evidence>